<organism evidence="1 2">
    <name type="scientific">Salipaludibacillus keqinensis</name>
    <dbReference type="NCBI Taxonomy" id="2045207"/>
    <lineage>
        <taxon>Bacteria</taxon>
        <taxon>Bacillati</taxon>
        <taxon>Bacillota</taxon>
        <taxon>Bacilli</taxon>
        <taxon>Bacillales</taxon>
        <taxon>Bacillaceae</taxon>
    </lineage>
</organism>
<reference evidence="1 2" key="1">
    <citation type="submission" date="2017-10" db="EMBL/GenBank/DDBJ databases">
        <title>Bacillus sp. nov., a halophilic bacterium isolated from a Keqin Lake.</title>
        <authorList>
            <person name="Wang H."/>
        </authorList>
    </citation>
    <scope>NUCLEOTIDE SEQUENCE [LARGE SCALE GENOMIC DNA]</scope>
    <source>
        <strain evidence="1 2">KQ-12</strain>
    </source>
</reference>
<evidence type="ECO:0000313" key="1">
    <source>
        <dbReference type="EMBL" id="PYZ94526.1"/>
    </source>
</evidence>
<evidence type="ECO:0000313" key="2">
    <source>
        <dbReference type="Proteomes" id="UP000248214"/>
    </source>
</evidence>
<evidence type="ECO:0008006" key="3">
    <source>
        <dbReference type="Google" id="ProtNLM"/>
    </source>
</evidence>
<name>A0A323TKA5_9BACI</name>
<dbReference type="Pfam" id="PF10673">
    <property type="entry name" value="DUF2487"/>
    <property type="match status" value="1"/>
</dbReference>
<accession>A0A323TKA5</accession>
<dbReference type="AlphaFoldDB" id="A0A323TKA5"/>
<sequence>MKWKVNQIDTYYKAKEYVDTAVIPLIPLQWGKDEKDTISMGEFTEYITDRIENQFTGRVFLMPPFTYLKSEPALEKIQRLKEWDRHLFKQGFKYIFYITSDVEWKSLDKQLPDELIWVPAISSETMDSNQLKKTVEQQTSQIMPLFTGKWQTEPNPRDE</sequence>
<protein>
    <recommendedName>
        <fullName evidence="3">DUF2487 domain-containing protein</fullName>
    </recommendedName>
</protein>
<dbReference type="RefSeq" id="WP_110608159.1">
    <property type="nucleotide sequence ID" value="NZ_PDOD01000001.1"/>
</dbReference>
<keyword evidence="2" id="KW-1185">Reference proteome</keyword>
<comment type="caution">
    <text evidence="1">The sequence shown here is derived from an EMBL/GenBank/DDBJ whole genome shotgun (WGS) entry which is preliminary data.</text>
</comment>
<dbReference type="Proteomes" id="UP000248214">
    <property type="component" value="Unassembled WGS sequence"/>
</dbReference>
<gene>
    <name evidence="1" type="ORF">CR194_03050</name>
</gene>
<proteinExistence type="predicted"/>
<dbReference type="InterPro" id="IPR019615">
    <property type="entry name" value="DUF2487"/>
</dbReference>
<dbReference type="OrthoDB" id="2678750at2"/>
<dbReference type="EMBL" id="PDOD01000001">
    <property type="protein sequence ID" value="PYZ94526.1"/>
    <property type="molecule type" value="Genomic_DNA"/>
</dbReference>